<comment type="caution">
    <text evidence="1">The sequence shown here is derived from an EMBL/GenBank/DDBJ whole genome shotgun (WGS) entry which is preliminary data.</text>
</comment>
<dbReference type="Proteomes" id="UP000430692">
    <property type="component" value="Unassembled WGS sequence"/>
</dbReference>
<proteinExistence type="predicted"/>
<name>A0A6I4VUL6_9BACL</name>
<evidence type="ECO:0000313" key="2">
    <source>
        <dbReference type="Proteomes" id="UP000430692"/>
    </source>
</evidence>
<organism evidence="1 2">
    <name type="scientific">Shimazuella alba</name>
    <dbReference type="NCBI Taxonomy" id="2690964"/>
    <lineage>
        <taxon>Bacteria</taxon>
        <taxon>Bacillati</taxon>
        <taxon>Bacillota</taxon>
        <taxon>Bacilli</taxon>
        <taxon>Bacillales</taxon>
        <taxon>Thermoactinomycetaceae</taxon>
        <taxon>Shimazuella</taxon>
    </lineage>
</organism>
<dbReference type="AlphaFoldDB" id="A0A6I4VUL6"/>
<dbReference type="RefSeq" id="WP_160800939.1">
    <property type="nucleotide sequence ID" value="NZ_WUUL01000004.1"/>
</dbReference>
<reference evidence="1 2" key="1">
    <citation type="submission" date="2019-12" db="EMBL/GenBank/DDBJ databases">
        <title>Whole-genome analyses of novel actinobacteria.</title>
        <authorList>
            <person name="Sahin N."/>
            <person name="Saygin H."/>
        </authorList>
    </citation>
    <scope>NUCLEOTIDE SEQUENCE [LARGE SCALE GENOMIC DNA]</scope>
    <source>
        <strain evidence="1 2">KC615</strain>
    </source>
</reference>
<accession>A0A6I4VUL6</accession>
<gene>
    <name evidence="1" type="ORF">GSM42_07530</name>
</gene>
<sequence length="316" mass="35682">MSLISTIRTQVESSINSVAYRVFSSYGSDSHGYDHVKEIVTQNLSQIVDPAKVVALTKEQVSGEKLQKLVESYFGYNGEGKALVFQRIKEILPHISELIDPAKVVEYAKTKLSSDHFLQDLVDSFLRENKERLSSQIEALLPDFTDLIDLENVRETAKKIIADRFTYFSLSDHLRKGEPAKLLKEHADRIFAELIPAVSELINTEQLMEELKKDVIRQINWAAGDFVYGPGKQLIRDQVMKVLGPELKRQLTPERVRESIENQLPYALEAAASTMLKRSGQPGYEAILQTLSPIISQIATEVVTEMIEEDNSSNED</sequence>
<protein>
    <submittedName>
        <fullName evidence="1">Uncharacterized protein</fullName>
    </submittedName>
</protein>
<evidence type="ECO:0000313" key="1">
    <source>
        <dbReference type="EMBL" id="MXQ53580.1"/>
    </source>
</evidence>
<keyword evidence="2" id="KW-1185">Reference proteome</keyword>
<dbReference type="EMBL" id="WUUL01000004">
    <property type="protein sequence ID" value="MXQ53580.1"/>
    <property type="molecule type" value="Genomic_DNA"/>
</dbReference>